<evidence type="ECO:0000313" key="2">
    <source>
        <dbReference type="EMBL" id="EHN70765.1"/>
    </source>
</evidence>
<proteinExistence type="predicted"/>
<dbReference type="Proteomes" id="UP000004521">
    <property type="component" value="Chromosome I"/>
</dbReference>
<evidence type="ECO:0000256" key="1">
    <source>
        <dbReference type="SAM" id="Phobius"/>
    </source>
</evidence>
<name>A0AAV3EV87_ALIFS</name>
<comment type="caution">
    <text evidence="2">The sequence shown here is derived from an EMBL/GenBank/DDBJ whole genome shotgun (WGS) entry which is preliminary data.</text>
</comment>
<dbReference type="EMBL" id="AHIH01000004">
    <property type="protein sequence ID" value="EHN70765.1"/>
    <property type="molecule type" value="Genomic_DNA"/>
</dbReference>
<evidence type="ECO:0000313" key="3">
    <source>
        <dbReference type="Proteomes" id="UP000004521"/>
    </source>
</evidence>
<sequence>MVELDIEKVQPVVSKTITDTAEKMATVHGTFWENRADVCKALLTITSAVLVGTISFSGSLLGPGKQEVVYSTALITAWVLFVLSIISAVISLWFSYQLSSYKVQFFNSKGVIAERLRTVGGQQNAKKLKGALDEAVLDLTSQTISSLSSYDKWSHYAVASQLSLFILGIISFLVFGIAQVA</sequence>
<feature type="transmembrane region" description="Helical" evidence="1">
    <location>
        <begin position="41"/>
        <end position="61"/>
    </location>
</feature>
<reference evidence="2 3" key="1">
    <citation type="journal article" date="2012" name="J. Bacteriol.">
        <title>Draft Genome Sequence of Vibrio fischeri SR5, a Strain Isolated from the Light Organ of the Mediterranean Squid Sepiola robusta.</title>
        <authorList>
            <person name="Gyllborg M.C."/>
            <person name="Sahl J.W."/>
            <person name="Cronin D.C.III."/>
            <person name="Rasko D.A."/>
            <person name="Mandel M.J."/>
        </authorList>
    </citation>
    <scope>NUCLEOTIDE SEQUENCE [LARGE SCALE GENOMIC DNA]</scope>
    <source>
        <strain evidence="2 3">SR5</strain>
    </source>
</reference>
<keyword evidence="1" id="KW-1133">Transmembrane helix</keyword>
<dbReference type="RefSeq" id="WP_005418917.1">
    <property type="nucleotide sequence ID" value="NZ_CM001400.1"/>
</dbReference>
<feature type="transmembrane region" description="Helical" evidence="1">
    <location>
        <begin position="73"/>
        <end position="96"/>
    </location>
</feature>
<keyword evidence="1" id="KW-0812">Transmembrane</keyword>
<gene>
    <name evidence="2" type="ORF">VFSR5_1167</name>
</gene>
<feature type="transmembrane region" description="Helical" evidence="1">
    <location>
        <begin position="156"/>
        <end position="178"/>
    </location>
</feature>
<accession>A0AAV3EV87</accession>
<organism evidence="2 3">
    <name type="scientific">Aliivibrio fischeri SR5</name>
    <dbReference type="NCBI Taxonomy" id="1088719"/>
    <lineage>
        <taxon>Bacteria</taxon>
        <taxon>Pseudomonadati</taxon>
        <taxon>Pseudomonadota</taxon>
        <taxon>Gammaproteobacteria</taxon>
        <taxon>Vibrionales</taxon>
        <taxon>Vibrionaceae</taxon>
        <taxon>Aliivibrio</taxon>
    </lineage>
</organism>
<keyword evidence="1" id="KW-0472">Membrane</keyword>
<protein>
    <submittedName>
        <fullName evidence="2">Uncharacterized protein</fullName>
    </submittedName>
</protein>
<dbReference type="AlphaFoldDB" id="A0AAV3EV87"/>